<keyword evidence="2" id="KW-0812">Transmembrane</keyword>
<feature type="transmembrane region" description="Helical" evidence="2">
    <location>
        <begin position="368"/>
        <end position="387"/>
    </location>
</feature>
<feature type="transmembrane region" description="Helical" evidence="2">
    <location>
        <begin position="21"/>
        <end position="43"/>
    </location>
</feature>
<proteinExistence type="predicted"/>
<evidence type="ECO:0000256" key="1">
    <source>
        <dbReference type="SAM" id="MobiDB-lite"/>
    </source>
</evidence>
<dbReference type="RefSeq" id="WP_072917868.1">
    <property type="nucleotide sequence ID" value="NZ_FRDM01000009.1"/>
</dbReference>
<feature type="transmembrane region" description="Helical" evidence="2">
    <location>
        <begin position="190"/>
        <end position="205"/>
    </location>
</feature>
<protein>
    <recommendedName>
        <fullName evidence="5">Membrane protein YfhO</fullName>
    </recommendedName>
</protein>
<feature type="transmembrane region" description="Helical" evidence="2">
    <location>
        <begin position="167"/>
        <end position="183"/>
    </location>
</feature>
<gene>
    <name evidence="3" type="ORF">SAMN05660350_02168</name>
</gene>
<reference evidence="3 4" key="1">
    <citation type="submission" date="2016-12" db="EMBL/GenBank/DDBJ databases">
        <authorList>
            <person name="Song W.-J."/>
            <person name="Kurnit D.M."/>
        </authorList>
    </citation>
    <scope>NUCLEOTIDE SEQUENCE [LARGE SCALE GENOMIC DNA]</scope>
    <source>
        <strain evidence="3 4">DSM 43162</strain>
    </source>
</reference>
<evidence type="ECO:0008006" key="5">
    <source>
        <dbReference type="Google" id="ProtNLM"/>
    </source>
</evidence>
<sequence>MSTAAERSTGPPTSDRRRHRVLEVVVVVGVGLAVAVLTTIPFLQRHTFYYRGDNPESFVPLWHQFGERLRSGQWPPMDPAGWSGGNYAAEAAYALWNPVQLLDYVLVSLFDDLAAAAAVVQIQFLALLGMGAYLLFREYGACRVAAVVVALGVPVMGFTLFYEASGWPAGLMAFTWVTWFWWAARRQSRGHLLPVVPFVFGALGMTTGNPYAALGMVVVLAGIAAELLARREHRRLGGLVLTGACVGATAALVFLPLVGTLPVTERQQVAMLANDTFLVPQLGDVAASSAPTYVPAILNWGGALVERLPSTYFLWFALPLLPWVRWHGWRRPDRPVTSALVAAAVFGVLALGPSNLWLFRWPIRLIEYLYLALAVVLALLLSAGLAGDRIRARTLTTVAVVAAGGYLSFAVRPDVVLMHVVAALVVLVLVLLAVAAFHRRGPVLSAAVLVVGTALVVTYQSGQLPLPPPEQPDAADDADAVVSLPTPVSITEVRERTSAYRGTVLQLASRASPVTVPARPPGDLLFGNEPLMSGHESIVRYSGMGFAEFVDALCMDYRGQVCPEALDRALRPAGATGVPLVDLLRVQTLVIDARLFPGPAAGPPPDGWSVAARDDLRTVWVRGPTVGYDGRLSWVSPGVEVLSDAGTGVREEVRFQAARPGTLVFARLTWPGYTATLDGRPVRVLDGPAGLLTVAVPAGRHVLEVDFRSPGSSVGAAALGVAALVTLGQSVVWAVGGHRRRRRGGPLPTADPGPAPDGTPDVLSGRGDAVRAGTPQP</sequence>
<evidence type="ECO:0000256" key="2">
    <source>
        <dbReference type="SAM" id="Phobius"/>
    </source>
</evidence>
<feature type="transmembrane region" description="Helical" evidence="2">
    <location>
        <begin position="394"/>
        <end position="411"/>
    </location>
</feature>
<feature type="region of interest" description="Disordered" evidence="1">
    <location>
        <begin position="739"/>
        <end position="777"/>
    </location>
</feature>
<feature type="transmembrane region" description="Helical" evidence="2">
    <location>
        <begin position="113"/>
        <end position="136"/>
    </location>
</feature>
<accession>A0A1M7TTW2</accession>
<feature type="transmembrane region" description="Helical" evidence="2">
    <location>
        <begin position="143"/>
        <end position="161"/>
    </location>
</feature>
<organism evidence="3 4">
    <name type="scientific">Geodermatophilus obscurus</name>
    <dbReference type="NCBI Taxonomy" id="1861"/>
    <lineage>
        <taxon>Bacteria</taxon>
        <taxon>Bacillati</taxon>
        <taxon>Actinomycetota</taxon>
        <taxon>Actinomycetes</taxon>
        <taxon>Geodermatophilales</taxon>
        <taxon>Geodermatophilaceae</taxon>
        <taxon>Geodermatophilus</taxon>
    </lineage>
</organism>
<feature type="transmembrane region" description="Helical" evidence="2">
    <location>
        <begin position="714"/>
        <end position="735"/>
    </location>
</feature>
<feature type="transmembrane region" description="Helical" evidence="2">
    <location>
        <begin position="308"/>
        <end position="324"/>
    </location>
</feature>
<evidence type="ECO:0000313" key="4">
    <source>
        <dbReference type="Proteomes" id="UP000184428"/>
    </source>
</evidence>
<dbReference type="EMBL" id="FRDM01000009">
    <property type="protein sequence ID" value="SHN74174.1"/>
    <property type="molecule type" value="Genomic_DNA"/>
</dbReference>
<feature type="transmembrane region" description="Helical" evidence="2">
    <location>
        <begin position="443"/>
        <end position="462"/>
    </location>
</feature>
<feature type="transmembrane region" description="Helical" evidence="2">
    <location>
        <begin position="211"/>
        <end position="229"/>
    </location>
</feature>
<feature type="transmembrane region" description="Helical" evidence="2">
    <location>
        <begin position="236"/>
        <end position="258"/>
    </location>
</feature>
<evidence type="ECO:0000313" key="3">
    <source>
        <dbReference type="EMBL" id="SHN74174.1"/>
    </source>
</evidence>
<name>A0A1M7TTW2_9ACTN</name>
<keyword evidence="2" id="KW-0472">Membrane</keyword>
<keyword evidence="2" id="KW-1133">Transmembrane helix</keyword>
<dbReference type="Proteomes" id="UP000184428">
    <property type="component" value="Unassembled WGS sequence"/>
</dbReference>
<feature type="transmembrane region" description="Helical" evidence="2">
    <location>
        <begin position="417"/>
        <end position="436"/>
    </location>
</feature>
<dbReference type="AlphaFoldDB" id="A0A1M7TTW2"/>
<feature type="transmembrane region" description="Helical" evidence="2">
    <location>
        <begin position="336"/>
        <end position="356"/>
    </location>
</feature>